<evidence type="ECO:0000313" key="2">
    <source>
        <dbReference type="Proteomes" id="UP000318307"/>
    </source>
</evidence>
<protein>
    <submittedName>
        <fullName evidence="1">Uncharacterized protein</fullName>
    </submittedName>
</protein>
<proteinExistence type="predicted"/>
<keyword evidence="2" id="KW-1185">Reference proteome</keyword>
<dbReference type="Proteomes" id="UP000318307">
    <property type="component" value="Unassembled WGS sequence"/>
</dbReference>
<evidence type="ECO:0000313" key="1">
    <source>
        <dbReference type="EMBL" id="TWI75570.1"/>
    </source>
</evidence>
<organism evidence="1 2">
    <name type="scientific">Desulfobotulus alkaliphilus</name>
    <dbReference type="NCBI Taxonomy" id="622671"/>
    <lineage>
        <taxon>Bacteria</taxon>
        <taxon>Pseudomonadati</taxon>
        <taxon>Thermodesulfobacteriota</taxon>
        <taxon>Desulfobacteria</taxon>
        <taxon>Desulfobacterales</taxon>
        <taxon>Desulfobacteraceae</taxon>
        <taxon>Desulfobotulus</taxon>
    </lineage>
</organism>
<dbReference type="AlphaFoldDB" id="A0A562S4H8"/>
<name>A0A562S4H8_9BACT</name>
<dbReference type="EMBL" id="VLLC01000003">
    <property type="protein sequence ID" value="TWI75570.1"/>
    <property type="molecule type" value="Genomic_DNA"/>
</dbReference>
<reference evidence="1 2" key="1">
    <citation type="submission" date="2019-07" db="EMBL/GenBank/DDBJ databases">
        <title>Genome sequencing of 100 strains of the haloalkaliphilic chemolithoautotrophic sulfur-oxidizing bacterium Thioalkalivibrio.</title>
        <authorList>
            <person name="Muyzer G."/>
        </authorList>
    </citation>
    <scope>NUCLEOTIDE SEQUENCE [LARGE SCALE GENOMIC DNA]</scope>
    <source>
        <strain evidence="1 2">ASO4-4</strain>
    </source>
</reference>
<dbReference type="RefSeq" id="WP_144682221.1">
    <property type="nucleotide sequence ID" value="NZ_VLLC01000003.1"/>
</dbReference>
<sequence length="77" mass="8963">MNVQTMTQQEIRQTGIEILSRHMGLTGMIRFLQQTETGYGDYTKERDKLLGTPSLEELVSDIQSSRFNKKDCFFDKK</sequence>
<accession>A0A562S4H8</accession>
<gene>
    <name evidence="1" type="ORF">LZ24_00617</name>
</gene>
<comment type="caution">
    <text evidence="1">The sequence shown here is derived from an EMBL/GenBank/DDBJ whole genome shotgun (WGS) entry which is preliminary data.</text>
</comment>
<dbReference type="OrthoDB" id="123228at2"/>